<evidence type="ECO:0000313" key="1">
    <source>
        <dbReference type="EMBL" id="KAJ7207850.1"/>
    </source>
</evidence>
<name>A0AAD6Y8V1_9AGAR</name>
<accession>A0AAD6Y8V1</accession>
<protein>
    <submittedName>
        <fullName evidence="1">Uncharacterized protein</fullName>
    </submittedName>
</protein>
<dbReference type="EMBL" id="JARJCW010000035">
    <property type="protein sequence ID" value="KAJ7207850.1"/>
    <property type="molecule type" value="Genomic_DNA"/>
</dbReference>
<dbReference type="Proteomes" id="UP001219525">
    <property type="component" value="Unassembled WGS sequence"/>
</dbReference>
<organism evidence="1 2">
    <name type="scientific">Mycena pura</name>
    <dbReference type="NCBI Taxonomy" id="153505"/>
    <lineage>
        <taxon>Eukaryota</taxon>
        <taxon>Fungi</taxon>
        <taxon>Dikarya</taxon>
        <taxon>Basidiomycota</taxon>
        <taxon>Agaricomycotina</taxon>
        <taxon>Agaricomycetes</taxon>
        <taxon>Agaricomycetidae</taxon>
        <taxon>Agaricales</taxon>
        <taxon>Marasmiineae</taxon>
        <taxon>Mycenaceae</taxon>
        <taxon>Mycena</taxon>
    </lineage>
</organism>
<sequence>MCQRTERFPNRQVLAPAMIPPVRSAPKGISGKKVVYILVIQSLVFVELRFPRVFDEEILGIIDFLHFPQIVTLKKLCHVHCHIVRHVLIYVGGNVHSWPIEQNLARHDLPTYTLSSGDDGTKSEKLLQKWLDGFASLLAGSSAGSRKNQVCALSLSLSQSSCDLTIAFNWTLPHTEDDARKLIYTIWDWLKDASALPEEDVEKNEELLATIPEVSRDTGYDQALTLQDTNLAEPQRNFLHKAGLLHSNLYEMLGPTVRKPDFRMASAAFQYRVKEYKYALSQLDDLYSLPPFKRF</sequence>
<proteinExistence type="predicted"/>
<reference evidence="1" key="1">
    <citation type="submission" date="2023-03" db="EMBL/GenBank/DDBJ databases">
        <title>Massive genome expansion in bonnet fungi (Mycena s.s.) driven by repeated elements and novel gene families across ecological guilds.</title>
        <authorList>
            <consortium name="Lawrence Berkeley National Laboratory"/>
            <person name="Harder C.B."/>
            <person name="Miyauchi S."/>
            <person name="Viragh M."/>
            <person name="Kuo A."/>
            <person name="Thoen E."/>
            <person name="Andreopoulos B."/>
            <person name="Lu D."/>
            <person name="Skrede I."/>
            <person name="Drula E."/>
            <person name="Henrissat B."/>
            <person name="Morin E."/>
            <person name="Kohler A."/>
            <person name="Barry K."/>
            <person name="LaButti K."/>
            <person name="Morin E."/>
            <person name="Salamov A."/>
            <person name="Lipzen A."/>
            <person name="Mereny Z."/>
            <person name="Hegedus B."/>
            <person name="Baldrian P."/>
            <person name="Stursova M."/>
            <person name="Weitz H."/>
            <person name="Taylor A."/>
            <person name="Grigoriev I.V."/>
            <person name="Nagy L.G."/>
            <person name="Martin F."/>
            <person name="Kauserud H."/>
        </authorList>
    </citation>
    <scope>NUCLEOTIDE SEQUENCE</scope>
    <source>
        <strain evidence="1">9144</strain>
    </source>
</reference>
<dbReference type="AlphaFoldDB" id="A0AAD6Y8V1"/>
<keyword evidence="2" id="KW-1185">Reference proteome</keyword>
<comment type="caution">
    <text evidence="1">The sequence shown here is derived from an EMBL/GenBank/DDBJ whole genome shotgun (WGS) entry which is preliminary data.</text>
</comment>
<evidence type="ECO:0000313" key="2">
    <source>
        <dbReference type="Proteomes" id="UP001219525"/>
    </source>
</evidence>
<gene>
    <name evidence="1" type="ORF">GGX14DRAFT_634190</name>
</gene>